<gene>
    <name evidence="3" type="ORF">FSB75_14095</name>
</gene>
<organism evidence="3 4">
    <name type="scientific">Flavisolibacter ginsenosidimutans</name>
    <dbReference type="NCBI Taxonomy" id="661481"/>
    <lineage>
        <taxon>Bacteria</taxon>
        <taxon>Pseudomonadati</taxon>
        <taxon>Bacteroidota</taxon>
        <taxon>Chitinophagia</taxon>
        <taxon>Chitinophagales</taxon>
        <taxon>Chitinophagaceae</taxon>
        <taxon>Flavisolibacter</taxon>
    </lineage>
</organism>
<reference evidence="3 4" key="1">
    <citation type="journal article" date="2015" name="Int. J. Syst. Evol. Microbiol.">
        <title>Flavisolibacter ginsenosidimutans sp. nov., with ginsenoside-converting activity isolated from soil used for cultivating ginseng.</title>
        <authorList>
            <person name="Zhao Y."/>
            <person name="Liu Q."/>
            <person name="Kang M.S."/>
            <person name="Jin F."/>
            <person name="Yu H."/>
            <person name="Im W.T."/>
        </authorList>
    </citation>
    <scope>NUCLEOTIDE SEQUENCE [LARGE SCALE GENOMIC DNA]</scope>
    <source>
        <strain evidence="3 4">Gsoil 636</strain>
    </source>
</reference>
<proteinExistence type="predicted"/>
<dbReference type="Proteomes" id="UP000321204">
    <property type="component" value="Chromosome"/>
</dbReference>
<feature type="signal peptide" evidence="1">
    <location>
        <begin position="1"/>
        <end position="19"/>
    </location>
</feature>
<keyword evidence="1" id="KW-0732">Signal</keyword>
<evidence type="ECO:0000313" key="3">
    <source>
        <dbReference type="EMBL" id="QEC56982.1"/>
    </source>
</evidence>
<dbReference type="Pfam" id="PF19573">
    <property type="entry name" value="DUF6089"/>
    <property type="match status" value="1"/>
</dbReference>
<dbReference type="InterPro" id="IPR045743">
    <property type="entry name" value="DUF6089"/>
</dbReference>
<keyword evidence="4" id="KW-1185">Reference proteome</keyword>
<evidence type="ECO:0000313" key="4">
    <source>
        <dbReference type="Proteomes" id="UP000321204"/>
    </source>
</evidence>
<protein>
    <recommendedName>
        <fullName evidence="2">DUF6089 domain-containing protein</fullName>
    </recommendedName>
</protein>
<dbReference type="AlphaFoldDB" id="A0A5B8UKS7"/>
<feature type="chain" id="PRO_5022942218" description="DUF6089 domain-containing protein" evidence="1">
    <location>
        <begin position="20"/>
        <end position="281"/>
    </location>
</feature>
<evidence type="ECO:0000259" key="2">
    <source>
        <dbReference type="Pfam" id="PF19573"/>
    </source>
</evidence>
<sequence length="281" mass="31686">MRKKILAAVLFCLPLALWAQTESYVQEGEFGFGIGGAHYFGDLNTRAKLNRPKLAADIFFRKNFGNYIAVRLSGTFAQLGYSDVYNTHNELMRRRNLSFNTKVWELGLQGDFNFYRFMPGDEDFRFTPYITLGVSAFSYDPYAYLKGEKYYLRQLGTEGQYDTATGRRPYSTMALAIPFGVGVKYAINDRINIGFEVVHRFTNTDYLDDVSTTYPGASSFPPNPDGSPSAAFLLSDRSYETGTPIGVKGQQRGNSKNKDQFATAIFYISFNLQSYKCPSAN</sequence>
<dbReference type="OrthoDB" id="654178at2"/>
<feature type="domain" description="DUF6089" evidence="2">
    <location>
        <begin position="15"/>
        <end position="209"/>
    </location>
</feature>
<dbReference type="EMBL" id="CP042433">
    <property type="protein sequence ID" value="QEC56982.1"/>
    <property type="molecule type" value="Genomic_DNA"/>
</dbReference>
<dbReference type="KEGG" id="fgg:FSB75_14095"/>
<dbReference type="RefSeq" id="WP_146788794.1">
    <property type="nucleotide sequence ID" value="NZ_BAABIO010000003.1"/>
</dbReference>
<evidence type="ECO:0000256" key="1">
    <source>
        <dbReference type="SAM" id="SignalP"/>
    </source>
</evidence>
<dbReference type="SUPFAM" id="SSF56925">
    <property type="entry name" value="OMPA-like"/>
    <property type="match status" value="1"/>
</dbReference>
<accession>A0A5B8UKS7</accession>
<dbReference type="Gene3D" id="2.40.160.20">
    <property type="match status" value="1"/>
</dbReference>
<dbReference type="InterPro" id="IPR011250">
    <property type="entry name" value="OMP/PagP_B-barrel"/>
</dbReference>
<name>A0A5B8UKS7_9BACT</name>